<dbReference type="PANTHER" id="PTHR43135">
    <property type="entry name" value="ALPHA-D-RIBOSE 1-METHYLPHOSPHONATE 5-TRIPHOSPHATE DIPHOSPHATASE"/>
    <property type="match status" value="1"/>
</dbReference>
<evidence type="ECO:0000259" key="1">
    <source>
        <dbReference type="Pfam" id="PF01979"/>
    </source>
</evidence>
<gene>
    <name evidence="2" type="ORF">METZ01_LOCUS473168</name>
</gene>
<organism evidence="2">
    <name type="scientific">marine metagenome</name>
    <dbReference type="NCBI Taxonomy" id="408172"/>
    <lineage>
        <taxon>unclassified sequences</taxon>
        <taxon>metagenomes</taxon>
        <taxon>ecological metagenomes</taxon>
    </lineage>
</organism>
<dbReference type="Gene3D" id="3.20.20.140">
    <property type="entry name" value="Metal-dependent hydrolases"/>
    <property type="match status" value="2"/>
</dbReference>
<dbReference type="PANTHER" id="PTHR43135:SF3">
    <property type="entry name" value="ALPHA-D-RIBOSE 1-METHYLPHOSPHONATE 5-TRIPHOSPHATE DIPHOSPHATASE"/>
    <property type="match status" value="1"/>
</dbReference>
<accession>A0A383BK90</accession>
<dbReference type="AlphaFoldDB" id="A0A383BK90"/>
<protein>
    <recommendedName>
        <fullName evidence="1">Amidohydrolase-related domain-containing protein</fullName>
    </recommendedName>
</protein>
<feature type="non-terminal residue" evidence="2">
    <location>
        <position position="245"/>
    </location>
</feature>
<evidence type="ECO:0000313" key="2">
    <source>
        <dbReference type="EMBL" id="SVE20314.1"/>
    </source>
</evidence>
<name>A0A383BK90_9ZZZZ</name>
<dbReference type="InterPro" id="IPR006680">
    <property type="entry name" value="Amidohydro-rel"/>
</dbReference>
<feature type="non-terminal residue" evidence="2">
    <location>
        <position position="1"/>
    </location>
</feature>
<feature type="domain" description="Amidohydrolase-related" evidence="1">
    <location>
        <begin position="40"/>
        <end position="243"/>
    </location>
</feature>
<dbReference type="SUPFAM" id="SSF51556">
    <property type="entry name" value="Metallo-dependent hydrolases"/>
    <property type="match status" value="1"/>
</dbReference>
<proteinExistence type="predicted"/>
<sequence>YPSYFQHVVTSPEEAAQRTQELVDAGVDVIKTWAGMGEVDIRAVADVAHQSKVPVHSHLYTPESIWDAINGGSDVLQHVGSGGNPDYPEDLLEAIAVRNIPIVQTIAHRIWIYPATIAFPERLQDSRLKEDLPGNLYEEFQRSFLDFERLSYFRSTPRQIRNSETAARQFIDANVVMGMGTDSGSPLNFHTEAAWREISALVDSGMSPTQAISVSTKSGAEIIGRGSDLGTIEVGKIADLIMVAG</sequence>
<reference evidence="2" key="1">
    <citation type="submission" date="2018-05" db="EMBL/GenBank/DDBJ databases">
        <authorList>
            <person name="Lanie J.A."/>
            <person name="Ng W.-L."/>
            <person name="Kazmierczak K.M."/>
            <person name="Andrzejewski T.M."/>
            <person name="Davidsen T.M."/>
            <person name="Wayne K.J."/>
            <person name="Tettelin H."/>
            <person name="Glass J.I."/>
            <person name="Rusch D."/>
            <person name="Podicherti R."/>
            <person name="Tsui H.-C.T."/>
            <person name="Winkler M.E."/>
        </authorList>
    </citation>
    <scope>NUCLEOTIDE SEQUENCE</scope>
</reference>
<dbReference type="InterPro" id="IPR051781">
    <property type="entry name" value="Metallo-dep_Hydrolase"/>
</dbReference>
<dbReference type="Pfam" id="PF01979">
    <property type="entry name" value="Amidohydro_1"/>
    <property type="match status" value="1"/>
</dbReference>
<dbReference type="GO" id="GO:0016787">
    <property type="term" value="F:hydrolase activity"/>
    <property type="evidence" value="ECO:0007669"/>
    <property type="project" value="InterPro"/>
</dbReference>
<dbReference type="EMBL" id="UINC01201119">
    <property type="protein sequence ID" value="SVE20314.1"/>
    <property type="molecule type" value="Genomic_DNA"/>
</dbReference>
<dbReference type="InterPro" id="IPR032466">
    <property type="entry name" value="Metal_Hydrolase"/>
</dbReference>